<dbReference type="Proteomes" id="UP000288805">
    <property type="component" value="Unassembled WGS sequence"/>
</dbReference>
<dbReference type="GO" id="GO:0010333">
    <property type="term" value="F:terpene synthase activity"/>
    <property type="evidence" value="ECO:0007669"/>
    <property type="project" value="InterPro"/>
</dbReference>
<comment type="caution">
    <text evidence="7">The sequence shown here is derived from an EMBL/GenBank/DDBJ whole genome shotgun (WGS) entry which is preliminary data.</text>
</comment>
<evidence type="ECO:0000256" key="2">
    <source>
        <dbReference type="ARBA" id="ARBA00022723"/>
    </source>
</evidence>
<dbReference type="Gene3D" id="1.50.10.130">
    <property type="entry name" value="Terpene synthase, N-terminal domain"/>
    <property type="match status" value="1"/>
</dbReference>
<dbReference type="InterPro" id="IPR008930">
    <property type="entry name" value="Terpenoid_cyclase/PrenylTrfase"/>
</dbReference>
<protein>
    <submittedName>
        <fullName evidence="7">(-)-germacrene D synthase</fullName>
    </submittedName>
</protein>
<dbReference type="EMBL" id="QGNW01002261">
    <property type="protein sequence ID" value="RVW21908.1"/>
    <property type="molecule type" value="Genomic_DNA"/>
</dbReference>
<evidence type="ECO:0000313" key="8">
    <source>
        <dbReference type="Proteomes" id="UP000288805"/>
    </source>
</evidence>
<feature type="domain" description="Terpene synthase N-terminal" evidence="5">
    <location>
        <begin position="31"/>
        <end position="212"/>
    </location>
</feature>
<dbReference type="SUPFAM" id="SSF48239">
    <property type="entry name" value="Terpenoid cyclases/Protein prenyltransferases"/>
    <property type="match status" value="1"/>
</dbReference>
<dbReference type="SFLD" id="SFLDS00005">
    <property type="entry name" value="Isoprenoid_Synthase_Type_I"/>
    <property type="match status" value="1"/>
</dbReference>
<evidence type="ECO:0000256" key="3">
    <source>
        <dbReference type="ARBA" id="ARBA00022842"/>
    </source>
</evidence>
<keyword evidence="2" id="KW-0479">Metal-binding</keyword>
<dbReference type="PANTHER" id="PTHR31225:SF221">
    <property type="entry name" value="(-)-GERMACRENE D SYNTHASE"/>
    <property type="match status" value="1"/>
</dbReference>
<dbReference type="PANTHER" id="PTHR31225">
    <property type="entry name" value="OS04G0344100 PROTEIN-RELATED"/>
    <property type="match status" value="1"/>
</dbReference>
<dbReference type="SFLD" id="SFLDG01019">
    <property type="entry name" value="Terpene_Cyclase_Like_1_C_Termi"/>
    <property type="match status" value="1"/>
</dbReference>
<dbReference type="InterPro" id="IPR050148">
    <property type="entry name" value="Terpene_synthase-like"/>
</dbReference>
<comment type="cofactor">
    <cofactor evidence="1">
        <name>Mg(2+)</name>
        <dbReference type="ChEBI" id="CHEBI:18420"/>
    </cofactor>
</comment>
<dbReference type="InterPro" id="IPR044814">
    <property type="entry name" value="Terpene_cyclase_plant_C1"/>
</dbReference>
<dbReference type="GO" id="GO:0000287">
    <property type="term" value="F:magnesium ion binding"/>
    <property type="evidence" value="ECO:0007669"/>
    <property type="project" value="InterPro"/>
</dbReference>
<dbReference type="InterPro" id="IPR005630">
    <property type="entry name" value="Terpene_synthase_metal-bd"/>
</dbReference>
<gene>
    <name evidence="7" type="primary">VIT_19s0014g04930_24</name>
    <name evidence="7" type="ORF">CK203_101014</name>
</gene>
<dbReference type="InterPro" id="IPR008949">
    <property type="entry name" value="Isoprenoid_synthase_dom_sf"/>
</dbReference>
<accession>A0A438CFC2</accession>
<dbReference type="Pfam" id="PF03936">
    <property type="entry name" value="Terpene_synth_C"/>
    <property type="match status" value="1"/>
</dbReference>
<feature type="domain" description="Terpene synthase metal-binding" evidence="6">
    <location>
        <begin position="269"/>
        <end position="516"/>
    </location>
</feature>
<name>A0A438CFC2_VITVI</name>
<evidence type="ECO:0000259" key="5">
    <source>
        <dbReference type="Pfam" id="PF01397"/>
    </source>
</evidence>
<reference evidence="7 8" key="1">
    <citation type="journal article" date="2018" name="PLoS Genet.">
        <title>Population sequencing reveals clonal diversity and ancestral inbreeding in the grapevine cultivar Chardonnay.</title>
        <authorList>
            <person name="Roach M.J."/>
            <person name="Johnson D.L."/>
            <person name="Bohlmann J."/>
            <person name="van Vuuren H.J."/>
            <person name="Jones S.J."/>
            <person name="Pretorius I.S."/>
            <person name="Schmidt S.A."/>
            <person name="Borneman A.R."/>
        </authorList>
    </citation>
    <scope>NUCLEOTIDE SEQUENCE [LARGE SCALE GENOMIC DNA]</scope>
    <source>
        <strain evidence="8">cv. Chardonnay</strain>
        <tissue evidence="7">Leaf</tissue>
    </source>
</reference>
<evidence type="ECO:0000259" key="6">
    <source>
        <dbReference type="Pfam" id="PF03936"/>
    </source>
</evidence>
<sequence length="573" mass="66652">MSVPLSVTPILSRRVDPDVARHKATYHPNFWGDRFLHYNPDDNFCVSIQWNGTHACKEQQIQELKEEVRKSLEATAGNSSQLLKLIDSIQRLGLAYIFEREIEEALKAVYQTYTLVDDNDHLTTVSLLFRLLRQEGYHIPSDVFKKFKDEEGNFKESLVGDLPGMLALYEATHLMVHGEDILNEALAFTTAHLQSMAPDSDNPLKKQVIHALERPIRKSLIRVEARHYISIYQEYDSHNKSLLKLAKLDFNLLQSLHRKELSEITKWWKGLDFATKLPFARDRIVEGYFWILGVYFEPQYYLARRILMKVFGVISIVDDIYDAYGTFEELKLFTEAIERWDASSIDQLPDYMKVCYQALLDVYEEMEEEMTKQGKLYRVHYAQAAVWHRYYLFFLILQCSMSCVCQMVEARIYTKNGGVHEQRASKLCLLYAHNHIFPRMGDIVTKEAFDWVFSDPKMIRASNVIGRLMDDIVSHEFEQKRGHVASAVECYVKQFGVSKEEAYDEFKKQVENAWKDINEEFLQPTAVPVPLLTRVLNLSRVMDVLYKDEDEYTLVGPLMKDLVAGMLIDPVPM</sequence>
<dbReference type="InterPro" id="IPR036965">
    <property type="entry name" value="Terpene_synth_N_sf"/>
</dbReference>
<dbReference type="InterPro" id="IPR034741">
    <property type="entry name" value="Terpene_cyclase-like_1_C"/>
</dbReference>
<dbReference type="GO" id="GO:0016102">
    <property type="term" value="P:diterpenoid biosynthetic process"/>
    <property type="evidence" value="ECO:0007669"/>
    <property type="project" value="InterPro"/>
</dbReference>
<dbReference type="InterPro" id="IPR001906">
    <property type="entry name" value="Terpene_synth_N"/>
</dbReference>
<dbReference type="FunFam" id="1.50.10.130:FF:000001">
    <property type="entry name" value="Isoprene synthase, chloroplastic"/>
    <property type="match status" value="1"/>
</dbReference>
<organism evidence="7 8">
    <name type="scientific">Vitis vinifera</name>
    <name type="common">Grape</name>
    <dbReference type="NCBI Taxonomy" id="29760"/>
    <lineage>
        <taxon>Eukaryota</taxon>
        <taxon>Viridiplantae</taxon>
        <taxon>Streptophyta</taxon>
        <taxon>Embryophyta</taxon>
        <taxon>Tracheophyta</taxon>
        <taxon>Spermatophyta</taxon>
        <taxon>Magnoliopsida</taxon>
        <taxon>eudicotyledons</taxon>
        <taxon>Gunneridae</taxon>
        <taxon>Pentapetalae</taxon>
        <taxon>rosids</taxon>
        <taxon>Vitales</taxon>
        <taxon>Vitaceae</taxon>
        <taxon>Viteae</taxon>
        <taxon>Vitis</taxon>
    </lineage>
</organism>
<dbReference type="FunFam" id="1.10.600.10:FF:000007">
    <property type="entry name" value="Isoprene synthase, chloroplastic"/>
    <property type="match status" value="1"/>
</dbReference>
<keyword evidence="3" id="KW-0460">Magnesium</keyword>
<dbReference type="SUPFAM" id="SSF48576">
    <property type="entry name" value="Terpenoid synthases"/>
    <property type="match status" value="1"/>
</dbReference>
<evidence type="ECO:0000313" key="7">
    <source>
        <dbReference type="EMBL" id="RVW21908.1"/>
    </source>
</evidence>
<dbReference type="Pfam" id="PF01397">
    <property type="entry name" value="Terpene_synth"/>
    <property type="match status" value="1"/>
</dbReference>
<keyword evidence="4" id="KW-0456">Lyase</keyword>
<evidence type="ECO:0000256" key="4">
    <source>
        <dbReference type="ARBA" id="ARBA00023239"/>
    </source>
</evidence>
<dbReference type="AlphaFoldDB" id="A0A438CFC2"/>
<dbReference type="Gene3D" id="1.10.600.10">
    <property type="entry name" value="Farnesyl Diphosphate Synthase"/>
    <property type="match status" value="1"/>
</dbReference>
<proteinExistence type="predicted"/>
<dbReference type="CDD" id="cd00684">
    <property type="entry name" value="Terpene_cyclase_plant_C1"/>
    <property type="match status" value="1"/>
</dbReference>
<evidence type="ECO:0000256" key="1">
    <source>
        <dbReference type="ARBA" id="ARBA00001946"/>
    </source>
</evidence>